<dbReference type="PANTHER" id="PTHR36504">
    <property type="entry name" value="LIPOPOLYSACCHARIDE EXPORT SYSTEM PROTEIN LPTA"/>
    <property type="match status" value="1"/>
</dbReference>
<dbReference type="InterPro" id="IPR052037">
    <property type="entry name" value="LPS_export_LptA"/>
</dbReference>
<dbReference type="Proteomes" id="UP001575181">
    <property type="component" value="Unassembled WGS sequence"/>
</dbReference>
<evidence type="ECO:0000313" key="7">
    <source>
        <dbReference type="EMBL" id="MFA9459742.1"/>
    </source>
</evidence>
<protein>
    <submittedName>
        <fullName evidence="7">Lipopolysaccharide transport periplasmic protein LptA</fullName>
    </submittedName>
</protein>
<dbReference type="Pfam" id="PF03968">
    <property type="entry name" value="LptD_N"/>
    <property type="match status" value="1"/>
</dbReference>
<comment type="caution">
    <text evidence="7">The sequence shown here is derived from an EMBL/GenBank/DDBJ whole genome shotgun (WGS) entry which is preliminary data.</text>
</comment>
<evidence type="ECO:0000256" key="1">
    <source>
        <dbReference type="ARBA" id="ARBA00022448"/>
    </source>
</evidence>
<evidence type="ECO:0000259" key="6">
    <source>
        <dbReference type="Pfam" id="PF03968"/>
    </source>
</evidence>
<dbReference type="Gene3D" id="2.60.450.10">
    <property type="entry name" value="Lipopolysaccharide (LPS) transport protein A like domain"/>
    <property type="match status" value="1"/>
</dbReference>
<feature type="domain" description="Organic solvent tolerance-like N-terminal" evidence="6">
    <location>
        <begin position="53"/>
        <end position="156"/>
    </location>
</feature>
<organism evidence="7 8">
    <name type="scientific">Thiohalorhabdus methylotrophus</name>
    <dbReference type="NCBI Taxonomy" id="3242694"/>
    <lineage>
        <taxon>Bacteria</taxon>
        <taxon>Pseudomonadati</taxon>
        <taxon>Pseudomonadota</taxon>
        <taxon>Gammaproteobacteria</taxon>
        <taxon>Thiohalorhabdales</taxon>
        <taxon>Thiohalorhabdaceae</taxon>
        <taxon>Thiohalorhabdus</taxon>
    </lineage>
</organism>
<evidence type="ECO:0000256" key="4">
    <source>
        <dbReference type="SAM" id="MobiDB-lite"/>
    </source>
</evidence>
<keyword evidence="1" id="KW-0813">Transport</keyword>
<name>A0ABV4TRV7_9GAMM</name>
<sequence length="203" mass="21794">MAPAERLRRLFALLGLAVLPLTLCAAPAAAQEAPAQQGGQSGDGQAQEPPLVVESDEMLIRDARKQAVYTGNVVATKGDMVLHARKVVVDYSEGGLRTVHAYGAPVTMDRGERHGEAREAIYDARKRTVLLIGEAFLEEGPNSLKGARIRYFMGEQRTEVYSGDQEDGQGRARAIFQPGSEPGPQQPGASDQPSQPDDTPADE</sequence>
<dbReference type="InterPro" id="IPR005653">
    <property type="entry name" value="OstA-like_N"/>
</dbReference>
<keyword evidence="2 5" id="KW-0732">Signal</keyword>
<feature type="signal peptide" evidence="5">
    <location>
        <begin position="1"/>
        <end position="25"/>
    </location>
</feature>
<keyword evidence="3" id="KW-0574">Periplasm</keyword>
<evidence type="ECO:0000256" key="2">
    <source>
        <dbReference type="ARBA" id="ARBA00022729"/>
    </source>
</evidence>
<proteinExistence type="predicted"/>
<keyword evidence="8" id="KW-1185">Reference proteome</keyword>
<feature type="chain" id="PRO_5047498550" evidence="5">
    <location>
        <begin position="26"/>
        <end position="203"/>
    </location>
</feature>
<evidence type="ECO:0000313" key="8">
    <source>
        <dbReference type="Proteomes" id="UP001575181"/>
    </source>
</evidence>
<dbReference type="EMBL" id="JBGUAW010000002">
    <property type="protein sequence ID" value="MFA9459742.1"/>
    <property type="molecule type" value="Genomic_DNA"/>
</dbReference>
<accession>A0ABV4TRV7</accession>
<feature type="region of interest" description="Disordered" evidence="4">
    <location>
        <begin position="160"/>
        <end position="203"/>
    </location>
</feature>
<reference evidence="7 8" key="1">
    <citation type="submission" date="2024-08" db="EMBL/GenBank/DDBJ databases">
        <title>Whole-genome sequencing of halo(alkali)philic microorganisms from hypersaline lakes.</title>
        <authorList>
            <person name="Sorokin D.Y."/>
            <person name="Merkel A.Y."/>
            <person name="Messina E."/>
            <person name="Yakimov M."/>
        </authorList>
    </citation>
    <scope>NUCLEOTIDE SEQUENCE [LARGE SCALE GENOMIC DNA]</scope>
    <source>
        <strain evidence="7 8">Cl-TMA</strain>
    </source>
</reference>
<dbReference type="NCBIfam" id="TIGR03002">
    <property type="entry name" value="outer_YhbN_LptA"/>
    <property type="match status" value="1"/>
</dbReference>
<evidence type="ECO:0000256" key="3">
    <source>
        <dbReference type="ARBA" id="ARBA00022764"/>
    </source>
</evidence>
<evidence type="ECO:0000256" key="5">
    <source>
        <dbReference type="SAM" id="SignalP"/>
    </source>
</evidence>
<dbReference type="InterPro" id="IPR014340">
    <property type="entry name" value="LptA"/>
</dbReference>
<dbReference type="RefSeq" id="WP_373654529.1">
    <property type="nucleotide sequence ID" value="NZ_JBGUAW010000002.1"/>
</dbReference>
<dbReference type="PANTHER" id="PTHR36504:SF1">
    <property type="entry name" value="LIPOPOLYSACCHARIDE EXPORT SYSTEM PROTEIN LPTA"/>
    <property type="match status" value="1"/>
</dbReference>
<feature type="compositionally biased region" description="Low complexity" evidence="4">
    <location>
        <begin position="177"/>
        <end position="188"/>
    </location>
</feature>
<gene>
    <name evidence="7" type="primary">lptA</name>
    <name evidence="7" type="ORF">ACERLL_02745</name>
</gene>